<feature type="domain" description="SH3b" evidence="6">
    <location>
        <begin position="34"/>
        <end position="96"/>
    </location>
</feature>
<feature type="domain" description="NlpC/P60" evidence="7">
    <location>
        <begin position="188"/>
        <end position="307"/>
    </location>
</feature>
<dbReference type="InterPro" id="IPR000064">
    <property type="entry name" value="NLP_P60_dom"/>
</dbReference>
<proteinExistence type="inferred from homology"/>
<reference evidence="8 9" key="1">
    <citation type="submission" date="2024-04" db="EMBL/GenBank/DDBJ databases">
        <title>Human intestinal bacterial collection.</title>
        <authorList>
            <person name="Pauvert C."/>
            <person name="Hitch T.C.A."/>
            <person name="Clavel T."/>
        </authorList>
    </citation>
    <scope>NUCLEOTIDE SEQUENCE [LARGE SCALE GENOMIC DNA]</scope>
    <source>
        <strain evidence="8 9">CLA-AA-H249</strain>
    </source>
</reference>
<dbReference type="Gene3D" id="3.90.1720.10">
    <property type="entry name" value="endopeptidase domain like (from Nostoc punctiforme)"/>
    <property type="match status" value="1"/>
</dbReference>
<evidence type="ECO:0000256" key="1">
    <source>
        <dbReference type="ARBA" id="ARBA00007074"/>
    </source>
</evidence>
<evidence type="ECO:0000256" key="2">
    <source>
        <dbReference type="ARBA" id="ARBA00022670"/>
    </source>
</evidence>
<evidence type="ECO:0000256" key="5">
    <source>
        <dbReference type="SAM" id="SignalP"/>
    </source>
</evidence>
<feature type="domain" description="SH3b" evidence="6">
    <location>
        <begin position="112"/>
        <end position="174"/>
    </location>
</feature>
<feature type="chain" id="PRO_5046396167" evidence="5">
    <location>
        <begin position="29"/>
        <end position="307"/>
    </location>
</feature>
<sequence>MKNRIIKTTITFALSLCCIFSFLTISKAHEVYASYYRYVNANSLIVRKTASSKGKVMGSYKKGTKLKCYSKKGDWTRIKYKNSKYYVATRYLATKKPAVATTTTAFSTKTSTYTRYVTASSLTIRKQASTSAAKAGSYKRGTSITCYGNKSGWTTVKYGGNYCYVSSDYLSATKPSTTSSSSQTTSTAAKGEEVAKYALRFKGLAYKWGGESLTSGVDCSGFTMKIYEHFGYSLPHSSTAQRYSGTAVSWANKQPGDLICYEMINGVGHVGIYIGNNQVVHAGSTSTGVHVSAANYRAVNCVRRIVR</sequence>
<keyword evidence="4" id="KW-0788">Thiol protease</keyword>
<evidence type="ECO:0000313" key="8">
    <source>
        <dbReference type="EMBL" id="MEQ2709742.1"/>
    </source>
</evidence>
<dbReference type="PROSITE" id="PS51935">
    <property type="entry name" value="NLPC_P60"/>
    <property type="match status" value="1"/>
</dbReference>
<dbReference type="InterPro" id="IPR038765">
    <property type="entry name" value="Papain-like_cys_pep_sf"/>
</dbReference>
<keyword evidence="9" id="KW-1185">Reference proteome</keyword>
<dbReference type="SUPFAM" id="SSF54001">
    <property type="entry name" value="Cysteine proteinases"/>
    <property type="match status" value="1"/>
</dbReference>
<feature type="signal peptide" evidence="5">
    <location>
        <begin position="1"/>
        <end position="28"/>
    </location>
</feature>
<comment type="similarity">
    <text evidence="1">Belongs to the peptidase C40 family.</text>
</comment>
<evidence type="ECO:0000259" key="6">
    <source>
        <dbReference type="PROSITE" id="PS51781"/>
    </source>
</evidence>
<dbReference type="Pfam" id="PF00877">
    <property type="entry name" value="NLPC_P60"/>
    <property type="match status" value="1"/>
</dbReference>
<evidence type="ECO:0000256" key="4">
    <source>
        <dbReference type="ARBA" id="ARBA00022807"/>
    </source>
</evidence>
<gene>
    <name evidence="8" type="ORF">AAAU51_00880</name>
</gene>
<dbReference type="PROSITE" id="PS51781">
    <property type="entry name" value="SH3B"/>
    <property type="match status" value="2"/>
</dbReference>
<evidence type="ECO:0000313" key="9">
    <source>
        <dbReference type="Proteomes" id="UP001482154"/>
    </source>
</evidence>
<dbReference type="RefSeq" id="WP_022374572.1">
    <property type="nucleotide sequence ID" value="NZ_JBBNIN010000001.1"/>
</dbReference>
<keyword evidence="5" id="KW-0732">Signal</keyword>
<name>A0ABV1ITV9_9FIRM</name>
<keyword evidence="3" id="KW-0378">Hydrolase</keyword>
<dbReference type="PANTHER" id="PTHR47053:SF1">
    <property type="entry name" value="MUREIN DD-ENDOPEPTIDASE MEPH-RELATED"/>
    <property type="match status" value="1"/>
</dbReference>
<comment type="caution">
    <text evidence="8">The sequence shown here is derived from an EMBL/GenBank/DDBJ whole genome shotgun (WGS) entry which is preliminary data.</text>
</comment>
<dbReference type="Proteomes" id="UP001482154">
    <property type="component" value="Unassembled WGS sequence"/>
</dbReference>
<dbReference type="PANTHER" id="PTHR47053">
    <property type="entry name" value="MUREIN DD-ENDOPEPTIDASE MEPH-RELATED"/>
    <property type="match status" value="1"/>
</dbReference>
<dbReference type="Pfam" id="PF08239">
    <property type="entry name" value="SH3_3"/>
    <property type="match status" value="1"/>
</dbReference>
<organism evidence="8 9">
    <name type="scientific">Anaerostipes amylophilus</name>
    <dbReference type="NCBI Taxonomy" id="2981779"/>
    <lineage>
        <taxon>Bacteria</taxon>
        <taxon>Bacillati</taxon>
        <taxon>Bacillota</taxon>
        <taxon>Clostridia</taxon>
        <taxon>Lachnospirales</taxon>
        <taxon>Lachnospiraceae</taxon>
        <taxon>Anaerostipes</taxon>
    </lineage>
</organism>
<accession>A0ABV1ITV9</accession>
<dbReference type="InterPro" id="IPR051202">
    <property type="entry name" value="Peptidase_C40"/>
</dbReference>
<dbReference type="EMBL" id="JBBNIN010000001">
    <property type="protein sequence ID" value="MEQ2709742.1"/>
    <property type="molecule type" value="Genomic_DNA"/>
</dbReference>
<dbReference type="InterPro" id="IPR003646">
    <property type="entry name" value="SH3-like_bac-type"/>
</dbReference>
<keyword evidence="2" id="KW-0645">Protease</keyword>
<dbReference type="Gene3D" id="2.30.30.40">
    <property type="entry name" value="SH3 Domains"/>
    <property type="match status" value="2"/>
</dbReference>
<dbReference type="SMART" id="SM00287">
    <property type="entry name" value="SH3b"/>
    <property type="match status" value="2"/>
</dbReference>
<evidence type="ECO:0000256" key="3">
    <source>
        <dbReference type="ARBA" id="ARBA00022801"/>
    </source>
</evidence>
<protein>
    <submittedName>
        <fullName evidence="8">NlpC/P60 family protein</fullName>
    </submittedName>
</protein>
<evidence type="ECO:0000259" key="7">
    <source>
        <dbReference type="PROSITE" id="PS51935"/>
    </source>
</evidence>